<keyword evidence="4" id="KW-0997">Cell inner membrane</keyword>
<reference evidence="11 12" key="1">
    <citation type="submission" date="2016-01" db="EMBL/GenBank/DDBJ databases">
        <title>Genome sequence of the acidophilic iron oxidising Ferrovum strain Z-31.</title>
        <authorList>
            <person name="Poehlein A."/>
            <person name="Ullrich S.R."/>
            <person name="Schloemann M."/>
            <person name="Muehling M."/>
            <person name="Daniel R."/>
        </authorList>
    </citation>
    <scope>NUCLEOTIDE SEQUENCE [LARGE SCALE GENOMIC DNA]</scope>
    <source>
        <strain evidence="11 12">Z-31</strain>
    </source>
</reference>
<evidence type="ECO:0000259" key="10">
    <source>
        <dbReference type="Pfam" id="PF11356"/>
    </source>
</evidence>
<keyword evidence="2" id="KW-0813">Transport</keyword>
<dbReference type="STRING" id="1789004.FEMY_10450"/>
<protein>
    <recommendedName>
        <fullName evidence="10">Type II secretion system protein GspC N-terminal domain-containing protein</fullName>
    </recommendedName>
</protein>
<keyword evidence="7 9" id="KW-1133">Transmembrane helix</keyword>
<evidence type="ECO:0000256" key="3">
    <source>
        <dbReference type="ARBA" id="ARBA00022475"/>
    </source>
</evidence>
<dbReference type="RefSeq" id="WP_031597708.1">
    <property type="nucleotide sequence ID" value="NZ_JPOQ01000071.1"/>
</dbReference>
<organism evidence="11 12">
    <name type="scientific">Ferrovum myxofaciens</name>
    <dbReference type="NCBI Taxonomy" id="416213"/>
    <lineage>
        <taxon>Bacteria</taxon>
        <taxon>Pseudomonadati</taxon>
        <taxon>Pseudomonadota</taxon>
        <taxon>Betaproteobacteria</taxon>
        <taxon>Ferrovales</taxon>
        <taxon>Ferrovaceae</taxon>
        <taxon>Ferrovum</taxon>
    </lineage>
</organism>
<comment type="subcellular location">
    <subcellularLocation>
        <location evidence="1">Cell inner membrane</location>
    </subcellularLocation>
</comment>
<dbReference type="Pfam" id="PF11356">
    <property type="entry name" value="T2SSC"/>
    <property type="match status" value="1"/>
</dbReference>
<evidence type="ECO:0000256" key="1">
    <source>
        <dbReference type="ARBA" id="ARBA00004533"/>
    </source>
</evidence>
<keyword evidence="6" id="KW-0653">Protein transport</keyword>
<feature type="domain" description="Type II secretion system protein GspC N-terminal" evidence="10">
    <location>
        <begin position="58"/>
        <end position="128"/>
    </location>
</feature>
<evidence type="ECO:0000256" key="6">
    <source>
        <dbReference type="ARBA" id="ARBA00022927"/>
    </source>
</evidence>
<evidence type="ECO:0000313" key="11">
    <source>
        <dbReference type="EMBL" id="KXW58435.1"/>
    </source>
</evidence>
<proteinExistence type="predicted"/>
<dbReference type="GO" id="GO:0015031">
    <property type="term" value="P:protein transport"/>
    <property type="evidence" value="ECO:0007669"/>
    <property type="project" value="UniProtKB-KW"/>
</dbReference>
<keyword evidence="3" id="KW-1003">Cell membrane</keyword>
<evidence type="ECO:0000256" key="4">
    <source>
        <dbReference type="ARBA" id="ARBA00022519"/>
    </source>
</evidence>
<name>A0A149VYY4_9PROT</name>
<dbReference type="GO" id="GO:0005886">
    <property type="term" value="C:plasma membrane"/>
    <property type="evidence" value="ECO:0007669"/>
    <property type="project" value="UniProtKB-SubCell"/>
</dbReference>
<keyword evidence="5 9" id="KW-0812">Transmembrane</keyword>
<evidence type="ECO:0000256" key="9">
    <source>
        <dbReference type="SAM" id="Phobius"/>
    </source>
</evidence>
<keyword evidence="12" id="KW-1185">Reference proteome</keyword>
<gene>
    <name evidence="11" type="ORF">FEMY_10450</name>
</gene>
<comment type="caution">
    <text evidence="11">The sequence shown here is derived from an EMBL/GenBank/DDBJ whole genome shotgun (WGS) entry which is preliminary data.</text>
</comment>
<dbReference type="InterPro" id="IPR024961">
    <property type="entry name" value="T2SS_GspC_N"/>
</dbReference>
<dbReference type="Proteomes" id="UP000075653">
    <property type="component" value="Unassembled WGS sequence"/>
</dbReference>
<evidence type="ECO:0000256" key="5">
    <source>
        <dbReference type="ARBA" id="ARBA00022692"/>
    </source>
</evidence>
<evidence type="ECO:0000313" key="12">
    <source>
        <dbReference type="Proteomes" id="UP000075653"/>
    </source>
</evidence>
<dbReference type="OrthoDB" id="8778618at2"/>
<evidence type="ECO:0000256" key="8">
    <source>
        <dbReference type="ARBA" id="ARBA00023136"/>
    </source>
</evidence>
<evidence type="ECO:0000256" key="7">
    <source>
        <dbReference type="ARBA" id="ARBA00022989"/>
    </source>
</evidence>
<dbReference type="Gene3D" id="2.30.30.830">
    <property type="match status" value="1"/>
</dbReference>
<feature type="transmembrane region" description="Helical" evidence="9">
    <location>
        <begin position="12"/>
        <end position="31"/>
    </location>
</feature>
<keyword evidence="8 9" id="KW-0472">Membrane</keyword>
<dbReference type="AlphaFoldDB" id="A0A149VYY4"/>
<accession>A0A149VYY4</accession>
<dbReference type="PATRIC" id="fig|1789004.3.peg.1059"/>
<evidence type="ECO:0000256" key="2">
    <source>
        <dbReference type="ARBA" id="ARBA00022448"/>
    </source>
</evidence>
<sequence>MNFERSRQLLPLGVEVGGWLIVVALTGYWGMQLARPLPHLAPRSGALTPVPEERRWETVFSAPVAQIPVQVRGIITSAGGGVALLAPEGTPIRAWQVGQEVLPGVYLVRVDRHSVTLARGGQEETLSLPVPSLPKGTALAPPRLP</sequence>
<dbReference type="EMBL" id="LRRD01000014">
    <property type="protein sequence ID" value="KXW58435.1"/>
    <property type="molecule type" value="Genomic_DNA"/>
</dbReference>